<dbReference type="OrthoDB" id="273340at2759"/>
<dbReference type="GO" id="GO:0030686">
    <property type="term" value="C:90S preribosome"/>
    <property type="evidence" value="ECO:0007669"/>
    <property type="project" value="TreeGrafter"/>
</dbReference>
<comment type="subcellular location">
    <subcellularLocation>
        <location evidence="1">Nucleus</location>
        <location evidence="1">Nucleolus</location>
    </subcellularLocation>
</comment>
<dbReference type="Pfam" id="PF08159">
    <property type="entry name" value="NUC153"/>
    <property type="match status" value="1"/>
</dbReference>
<feature type="compositionally biased region" description="Basic and acidic residues" evidence="6">
    <location>
        <begin position="598"/>
        <end position="610"/>
    </location>
</feature>
<keyword evidence="4" id="KW-0677">Repeat</keyword>
<evidence type="ECO:0000256" key="1">
    <source>
        <dbReference type="ARBA" id="ARBA00004604"/>
    </source>
</evidence>
<dbReference type="PANTHER" id="PTHR14927">
    <property type="entry name" value="NUCLEOLAR PROTEIN 10"/>
    <property type="match status" value="1"/>
</dbReference>
<evidence type="ECO:0000313" key="10">
    <source>
        <dbReference type="EMBL" id="KAA8896782.1"/>
    </source>
</evidence>
<evidence type="ECO:0000256" key="6">
    <source>
        <dbReference type="SAM" id="MobiDB-lite"/>
    </source>
</evidence>
<name>A0A5J5EN89_9PEZI</name>
<feature type="compositionally biased region" description="Basic and acidic residues" evidence="6">
    <location>
        <begin position="650"/>
        <end position="680"/>
    </location>
</feature>
<dbReference type="GO" id="GO:0032040">
    <property type="term" value="C:small-subunit processome"/>
    <property type="evidence" value="ECO:0007669"/>
    <property type="project" value="TreeGrafter"/>
</dbReference>
<comment type="similarity">
    <text evidence="2">Belongs to the WD repeat NOL10/ENP2 family.</text>
</comment>
<dbReference type="InterPro" id="IPR056551">
    <property type="entry name" value="Beta-prop_NOL10_N"/>
</dbReference>
<evidence type="ECO:0000259" key="9">
    <source>
        <dbReference type="Pfam" id="PF23098"/>
    </source>
</evidence>
<evidence type="ECO:0000256" key="5">
    <source>
        <dbReference type="ARBA" id="ARBA00023242"/>
    </source>
</evidence>
<feature type="domain" description="Nucleolar protein 10-like N-terminal" evidence="9">
    <location>
        <begin position="5"/>
        <end position="385"/>
    </location>
</feature>
<dbReference type="InterPro" id="IPR036322">
    <property type="entry name" value="WD40_repeat_dom_sf"/>
</dbReference>
<dbReference type="Proteomes" id="UP000326924">
    <property type="component" value="Unassembled WGS sequence"/>
</dbReference>
<dbReference type="PANTHER" id="PTHR14927:SF0">
    <property type="entry name" value="NUCLEOLAR PROTEIN 10"/>
    <property type="match status" value="1"/>
</dbReference>
<dbReference type="FunCoup" id="A0A5J5EN89">
    <property type="interactions" value="1296"/>
</dbReference>
<evidence type="ECO:0000259" key="7">
    <source>
        <dbReference type="Pfam" id="PF08159"/>
    </source>
</evidence>
<dbReference type="Gene3D" id="2.130.10.10">
    <property type="entry name" value="YVTN repeat-like/Quinoprotein amine dehydrogenase"/>
    <property type="match status" value="1"/>
</dbReference>
<evidence type="ECO:0000256" key="4">
    <source>
        <dbReference type="ARBA" id="ARBA00022737"/>
    </source>
</evidence>
<dbReference type="InterPro" id="IPR040382">
    <property type="entry name" value="NOL10/Enp2"/>
</dbReference>
<keyword evidence="11" id="KW-1185">Reference proteome</keyword>
<accession>A0A5J5EN89</accession>
<protein>
    <submittedName>
        <fullName evidence="10">WD40-repeat-containing domain protein</fullName>
    </submittedName>
</protein>
<keyword evidence="3" id="KW-0853">WD repeat</keyword>
<feature type="domain" description="Nucleolar protein 10-like second" evidence="8">
    <location>
        <begin position="402"/>
        <end position="453"/>
    </location>
</feature>
<dbReference type="InParanoid" id="A0A5J5EN89"/>
<feature type="region of interest" description="Disordered" evidence="6">
    <location>
        <begin position="539"/>
        <end position="698"/>
    </location>
</feature>
<dbReference type="GO" id="GO:0000462">
    <property type="term" value="P:maturation of SSU-rRNA from tricistronic rRNA transcript (SSU-rRNA, 5.8S rRNA, LSU-rRNA)"/>
    <property type="evidence" value="ECO:0007669"/>
    <property type="project" value="TreeGrafter"/>
</dbReference>
<dbReference type="EMBL" id="VXIS01000207">
    <property type="protein sequence ID" value="KAA8896782.1"/>
    <property type="molecule type" value="Genomic_DNA"/>
</dbReference>
<gene>
    <name evidence="10" type="ORF">FN846DRAFT_964771</name>
</gene>
<dbReference type="InterPro" id="IPR056550">
    <property type="entry name" value="NOL10_2nd"/>
</dbReference>
<evidence type="ECO:0000259" key="8">
    <source>
        <dbReference type="Pfam" id="PF23097"/>
    </source>
</evidence>
<dbReference type="Pfam" id="PF23098">
    <property type="entry name" value="Beta-prop_NOL10_N"/>
    <property type="match status" value="1"/>
</dbReference>
<dbReference type="Pfam" id="PF23097">
    <property type="entry name" value="NOL10_2nd"/>
    <property type="match status" value="1"/>
</dbReference>
<comment type="caution">
    <text evidence="10">The sequence shown here is derived from an EMBL/GenBank/DDBJ whole genome shotgun (WGS) entry which is preliminary data.</text>
</comment>
<feature type="compositionally biased region" description="Acidic residues" evidence="6">
    <location>
        <begin position="585"/>
        <end position="597"/>
    </location>
</feature>
<keyword evidence="5" id="KW-0539">Nucleus</keyword>
<dbReference type="SUPFAM" id="SSF50978">
    <property type="entry name" value="WD40 repeat-like"/>
    <property type="match status" value="1"/>
</dbReference>
<evidence type="ECO:0000313" key="11">
    <source>
        <dbReference type="Proteomes" id="UP000326924"/>
    </source>
</evidence>
<reference evidence="10 11" key="1">
    <citation type="submission" date="2019-09" db="EMBL/GenBank/DDBJ databases">
        <title>Draft genome of the ectomycorrhizal ascomycete Sphaerosporella brunnea.</title>
        <authorList>
            <consortium name="DOE Joint Genome Institute"/>
            <person name="Benucci G.M."/>
            <person name="Marozzi G."/>
            <person name="Antonielli L."/>
            <person name="Sanchez S."/>
            <person name="Marco P."/>
            <person name="Wang X."/>
            <person name="Falini L.B."/>
            <person name="Barry K."/>
            <person name="Haridas S."/>
            <person name="Lipzen A."/>
            <person name="Labutti K."/>
            <person name="Grigoriev I.V."/>
            <person name="Murat C."/>
            <person name="Martin F."/>
            <person name="Albertini E."/>
            <person name="Donnini D."/>
            <person name="Bonito G."/>
        </authorList>
    </citation>
    <scope>NUCLEOTIDE SEQUENCE [LARGE SCALE GENOMIC DNA]</scope>
    <source>
        <strain evidence="10 11">Sb_GMNB300</strain>
    </source>
</reference>
<organism evidence="10 11">
    <name type="scientific">Sphaerosporella brunnea</name>
    <dbReference type="NCBI Taxonomy" id="1250544"/>
    <lineage>
        <taxon>Eukaryota</taxon>
        <taxon>Fungi</taxon>
        <taxon>Dikarya</taxon>
        <taxon>Ascomycota</taxon>
        <taxon>Pezizomycotina</taxon>
        <taxon>Pezizomycetes</taxon>
        <taxon>Pezizales</taxon>
        <taxon>Pyronemataceae</taxon>
        <taxon>Sphaerosporella</taxon>
    </lineage>
</organism>
<evidence type="ECO:0000256" key="2">
    <source>
        <dbReference type="ARBA" id="ARBA00005264"/>
    </source>
</evidence>
<proteinExistence type="inferred from homology"/>
<sequence>MSLKVTQQNDISVYTVSGTNTSRSLPDWLARKRKRELKNDEAYQNRVELIQDFEFEEASQCIQVSEDGEYAMATGTYKPQMHIYHLPSASLKYSRHTSALNLTFLLLSQDYSKSLHLQTDRSLEFHTPMGCHYATRIPRYGRALAYLRPQAHAIVPAEGNEVFRLDLEAGRFLKPFEVGGFDGPGGEVKSVECVAVADGSHGLLAFGTSAGTTEFWDPRSRNRVGVLAPPANGGMVMDTLGELQTPSITAAQFHRNGLTFATGNQAGIVSVYDIRSPSPLLTKDQGYGFPIQTLNFLRTQATEDEKVLSADKRIIKLWNLNDGKPWTSVEPSVDINHVCHIPDSGMIFTANEGQLMHSFLIPALGPSPAWCSHLDTQIEQLADRSINDPDAYASMQAEQATYENYKFLTKAEMRQLNLDHLLSSGKGASVIRPYMHGYFVDQRLYDEARLIADPFEWERAKAKLVREKIEKERESRIRTSARDKAAAKVKVNKRLAERLEALEAKLYKRAPETGNATILQDPRFAGLFTKEEFAVDETSREFQLLNPSTKPSASAGVDGAERKRGKTAVEEEEEESDSHRRSSDESEPESSASEEEEHPQPQKKKNEPEMRISTGSYRKSGHDTRGFAPVSKAQKKREKTFAARAAAGAKDVRPRHEPKGTSTLGDKEMTFVPRQKERPPQQRKRGVGGPLRRQVPRS</sequence>
<dbReference type="InterPro" id="IPR015943">
    <property type="entry name" value="WD40/YVTN_repeat-like_dom_sf"/>
</dbReference>
<dbReference type="InterPro" id="IPR012580">
    <property type="entry name" value="NUC153"/>
</dbReference>
<feature type="domain" description="NUC153" evidence="7">
    <location>
        <begin position="521"/>
        <end position="549"/>
    </location>
</feature>
<evidence type="ECO:0000256" key="3">
    <source>
        <dbReference type="ARBA" id="ARBA00022574"/>
    </source>
</evidence>
<dbReference type="AlphaFoldDB" id="A0A5J5EN89"/>